<dbReference type="EMBL" id="UYRT01113689">
    <property type="protein sequence ID" value="VDN49424.1"/>
    <property type="molecule type" value="Genomic_DNA"/>
</dbReference>
<name>A0A183F0L2_9BILA</name>
<reference evidence="5" key="1">
    <citation type="submission" date="2016-06" db="UniProtKB">
        <authorList>
            <consortium name="WormBaseParasite"/>
        </authorList>
    </citation>
    <scope>IDENTIFICATION</scope>
</reference>
<reference evidence="3 4" key="2">
    <citation type="submission" date="2018-11" db="EMBL/GenBank/DDBJ databases">
        <authorList>
            <consortium name="Pathogen Informatics"/>
        </authorList>
    </citation>
    <scope>NUCLEOTIDE SEQUENCE [LARGE SCALE GENOMIC DNA]</scope>
</reference>
<dbReference type="InterPro" id="IPR002486">
    <property type="entry name" value="Col_cuticle_N"/>
</dbReference>
<gene>
    <name evidence="3" type="ORF">GPUH_LOCUS26753</name>
</gene>
<keyword evidence="1" id="KW-0677">Repeat</keyword>
<evidence type="ECO:0000259" key="2">
    <source>
        <dbReference type="SMART" id="SM01088"/>
    </source>
</evidence>
<organism evidence="5">
    <name type="scientific">Gongylonema pulchrum</name>
    <dbReference type="NCBI Taxonomy" id="637853"/>
    <lineage>
        <taxon>Eukaryota</taxon>
        <taxon>Metazoa</taxon>
        <taxon>Ecdysozoa</taxon>
        <taxon>Nematoda</taxon>
        <taxon>Chromadorea</taxon>
        <taxon>Rhabditida</taxon>
        <taxon>Spirurina</taxon>
        <taxon>Spiruromorpha</taxon>
        <taxon>Spiruroidea</taxon>
        <taxon>Gongylonematidae</taxon>
        <taxon>Gongylonema</taxon>
    </lineage>
</organism>
<dbReference type="GO" id="GO:0042302">
    <property type="term" value="F:structural constituent of cuticle"/>
    <property type="evidence" value="ECO:0007669"/>
    <property type="project" value="InterPro"/>
</dbReference>
<dbReference type="SMART" id="SM01088">
    <property type="entry name" value="Col_cuticle_N"/>
    <property type="match status" value="1"/>
</dbReference>
<evidence type="ECO:0000256" key="1">
    <source>
        <dbReference type="ARBA" id="ARBA00022737"/>
    </source>
</evidence>
<feature type="domain" description="Nematode cuticle collagen N-terminal" evidence="2">
    <location>
        <begin position="15"/>
        <end position="67"/>
    </location>
</feature>
<protein>
    <submittedName>
        <fullName evidence="5">Col_cuticle_N domain-containing protein</fullName>
    </submittedName>
</protein>
<dbReference type="AlphaFoldDB" id="A0A183F0L2"/>
<dbReference type="Pfam" id="PF01484">
    <property type="entry name" value="Col_cuticle_N"/>
    <property type="match status" value="1"/>
</dbReference>
<sequence length="140" mass="15737">MKQISKRDEQQHMRRIAFLAIVLSTVAVVSSVVTLPTLYSFVQALESHLMVEADFCKSRSRDMWSEMTALQIGKRYFDRIKREWLFGQWVPDSGLYGGGSSNYEAAPIPGAMRPSGGMGPIINSEFNSQCCTCHQVNELI</sequence>
<evidence type="ECO:0000313" key="4">
    <source>
        <dbReference type="Proteomes" id="UP000271098"/>
    </source>
</evidence>
<evidence type="ECO:0000313" key="3">
    <source>
        <dbReference type="EMBL" id="VDN49424.1"/>
    </source>
</evidence>
<proteinExistence type="predicted"/>
<dbReference type="OrthoDB" id="5983381at2759"/>
<evidence type="ECO:0000313" key="5">
    <source>
        <dbReference type="WBParaSite" id="GPUH_0002678301-mRNA-1"/>
    </source>
</evidence>
<dbReference type="WBParaSite" id="GPUH_0002678301-mRNA-1">
    <property type="protein sequence ID" value="GPUH_0002678301-mRNA-1"/>
    <property type="gene ID" value="GPUH_0002678301"/>
</dbReference>
<keyword evidence="4" id="KW-1185">Reference proteome</keyword>
<accession>A0A183F0L2</accession>
<dbReference type="Proteomes" id="UP000271098">
    <property type="component" value="Unassembled WGS sequence"/>
</dbReference>